<evidence type="ECO:0000313" key="2">
    <source>
        <dbReference type="EMBL" id="KAL1652281.1"/>
    </source>
</evidence>
<feature type="region of interest" description="Disordered" evidence="1">
    <location>
        <begin position="274"/>
        <end position="296"/>
    </location>
</feature>
<feature type="region of interest" description="Disordered" evidence="1">
    <location>
        <begin position="1"/>
        <end position="56"/>
    </location>
</feature>
<keyword evidence="3" id="KW-1185">Reference proteome</keyword>
<sequence length="347" mass="38225">MGRVDDASEEDRAAAADDGIGSSPPRLRTRGGGRAQAVYYTDPGSPIPAAVDTGEDGEEACLIEKEEAAAVYGDVWRNRDRDRGDMPWAKGFQRPEWACPEWASVRRKIDRDEQMDRGRHGVDAEPSNRMAQESHAPHWIVEDLIDSLGEEHDGDQTVIRRSGAGKDRIDSENWERLLRTPSPPVQAPSFLSYDGPPAMADLPAAPTQVRKKRITRARRLTADPTPNRLAAAKGTTKHFHKMNSDQARVASPTVQALSAGTLPLSEGFQITIGSERGDDPFPAPVKQPEQDEANDSMDEIDSCLTGIWNLYANGDRQSRLLLLRDLRRTMAVQEARGVRSAPAESED</sequence>
<reference evidence="2 3" key="1">
    <citation type="journal article" date="2023" name="Plant Dis.">
        <title>First Report of Diplodia intermedia Causing Canker and Dieback Diseases on Apple Trees in Canada.</title>
        <authorList>
            <person name="Ellouze W."/>
            <person name="Ilyukhin E."/>
            <person name="Sulman M."/>
            <person name="Ali S."/>
        </authorList>
    </citation>
    <scope>NUCLEOTIDE SEQUENCE [LARGE SCALE GENOMIC DNA]</scope>
    <source>
        <strain evidence="2 3">M45-28</strain>
    </source>
</reference>
<evidence type="ECO:0000256" key="1">
    <source>
        <dbReference type="SAM" id="MobiDB-lite"/>
    </source>
</evidence>
<feature type="compositionally biased region" description="Basic and acidic residues" evidence="1">
    <location>
        <begin position="109"/>
        <end position="123"/>
    </location>
</feature>
<feature type="compositionally biased region" description="Basic and acidic residues" evidence="1">
    <location>
        <begin position="1"/>
        <end position="15"/>
    </location>
</feature>
<gene>
    <name evidence="2" type="ORF">SLS58_000408</name>
</gene>
<feature type="region of interest" description="Disordered" evidence="1">
    <location>
        <begin position="109"/>
        <end position="136"/>
    </location>
</feature>
<organism evidence="2 3">
    <name type="scientific">Diplodia intermedia</name>
    <dbReference type="NCBI Taxonomy" id="856260"/>
    <lineage>
        <taxon>Eukaryota</taxon>
        <taxon>Fungi</taxon>
        <taxon>Dikarya</taxon>
        <taxon>Ascomycota</taxon>
        <taxon>Pezizomycotina</taxon>
        <taxon>Dothideomycetes</taxon>
        <taxon>Dothideomycetes incertae sedis</taxon>
        <taxon>Botryosphaeriales</taxon>
        <taxon>Botryosphaeriaceae</taxon>
        <taxon>Diplodia</taxon>
    </lineage>
</organism>
<evidence type="ECO:0000313" key="3">
    <source>
        <dbReference type="Proteomes" id="UP001521184"/>
    </source>
</evidence>
<name>A0ABR3U7J1_9PEZI</name>
<dbReference type="EMBL" id="JAKEKT020000001">
    <property type="protein sequence ID" value="KAL1652281.1"/>
    <property type="molecule type" value="Genomic_DNA"/>
</dbReference>
<proteinExistence type="predicted"/>
<dbReference type="Proteomes" id="UP001521184">
    <property type="component" value="Unassembled WGS sequence"/>
</dbReference>
<accession>A0ABR3U7J1</accession>
<protein>
    <submittedName>
        <fullName evidence="2">Uncharacterized protein</fullName>
    </submittedName>
</protein>
<comment type="caution">
    <text evidence="2">The sequence shown here is derived from an EMBL/GenBank/DDBJ whole genome shotgun (WGS) entry which is preliminary data.</text>
</comment>